<dbReference type="STRING" id="1522312.GCA_900177895_01165"/>
<name>A0A238HIN4_9NEIS</name>
<dbReference type="InterPro" id="IPR056906">
    <property type="entry name" value="ORF2/G2P_dom"/>
</dbReference>
<gene>
    <name evidence="2" type="ORF">KEBURONENSIS_00376</name>
    <name evidence="3" type="ORF">KEBURONENSIS_02059</name>
</gene>
<dbReference type="Proteomes" id="UP000215450">
    <property type="component" value="Unassembled WGS sequence"/>
</dbReference>
<reference evidence="2" key="1">
    <citation type="submission" date="2017-05" db="EMBL/GenBank/DDBJ databases">
        <authorList>
            <person name="Song R."/>
            <person name="Chenine A.L."/>
            <person name="Ruprecht R.M."/>
        </authorList>
    </citation>
    <scope>NUCLEOTIDE SEQUENCE</scope>
    <source>
        <strain evidence="2">Kingella_eburonensis</strain>
    </source>
</reference>
<evidence type="ECO:0000259" key="1">
    <source>
        <dbReference type="Pfam" id="PF23343"/>
    </source>
</evidence>
<reference evidence="3 4" key="2">
    <citation type="submission" date="2017-06" db="EMBL/GenBank/DDBJ databases">
        <authorList>
            <person name="Kim H.J."/>
            <person name="Triplett B.A."/>
        </authorList>
    </citation>
    <scope>NUCLEOTIDE SEQUENCE [LARGE SCALE GENOMIC DNA]</scope>
    <source>
        <strain evidence="3">Kingella_eburonensis</strain>
    </source>
</reference>
<evidence type="ECO:0000313" key="4">
    <source>
        <dbReference type="Proteomes" id="UP000215450"/>
    </source>
</evidence>
<evidence type="ECO:0000313" key="3">
    <source>
        <dbReference type="EMBL" id="SNB83051.1"/>
    </source>
</evidence>
<evidence type="ECO:0000313" key="2">
    <source>
        <dbReference type="EMBL" id="SMQ13006.1"/>
    </source>
</evidence>
<dbReference type="EMBL" id="FXUV02000069">
    <property type="protein sequence ID" value="SNB83051.1"/>
    <property type="molecule type" value="Genomic_DNA"/>
</dbReference>
<dbReference type="Pfam" id="PF23343">
    <property type="entry name" value="REP_ORF2-G2P"/>
    <property type="match status" value="1"/>
</dbReference>
<accession>A0A238HIN4</accession>
<dbReference type="RefSeq" id="WP_095063062.1">
    <property type="nucleotide sequence ID" value="NZ_FXUV02000069.1"/>
</dbReference>
<dbReference type="EMBL" id="FXUV01000041">
    <property type="protein sequence ID" value="SMQ13006.1"/>
    <property type="molecule type" value="Genomic_DNA"/>
</dbReference>
<organism evidence="2">
    <name type="scientific">Kingella negevensis</name>
    <dbReference type="NCBI Taxonomy" id="1522312"/>
    <lineage>
        <taxon>Bacteria</taxon>
        <taxon>Pseudomonadati</taxon>
        <taxon>Pseudomonadota</taxon>
        <taxon>Betaproteobacteria</taxon>
        <taxon>Neisseriales</taxon>
        <taxon>Neisseriaceae</taxon>
        <taxon>Kingella</taxon>
    </lineage>
</organism>
<keyword evidence="4" id="KW-1185">Reference proteome</keyword>
<dbReference type="OrthoDB" id="8605599at2"/>
<sequence length="313" mass="36835">MASLTAKPAFALIENIQSFINYFGMQNCGFLTLTFSDDVKCVYEASKRFNSFRTNFLTKVTLSYIGVYERHKSGRIHFHFVVAFHENVLFEYRNGVQVMFNHDEVKQRNYKSANKYLRSMWKLFRESVPKYGFGERGSQILPIYSEKGIARYLAKYLTKGMIDRQPRDKGFRLVRSTSGKKALLWKQVSGSFAWNAYSSKEWRKALAFHILEKANIAKFRLSRVTDFSRMGDKFKTALEKLAVMNSTNYSKIMGSLYGSNWCYKQKDLIWDDYQKFKERIERGEPLVFHYWEMGLQQYERVSYDFLTGKVSSL</sequence>
<proteinExistence type="predicted"/>
<dbReference type="AlphaFoldDB" id="A0A238HIN4"/>
<protein>
    <recommendedName>
        <fullName evidence="1">Replication-associated protein ORF2/G2P domain-containing protein</fullName>
    </recommendedName>
</protein>
<feature type="domain" description="Replication-associated protein ORF2/G2P" evidence="1">
    <location>
        <begin position="30"/>
        <end position="160"/>
    </location>
</feature>